<organism evidence="1 2">
    <name type="scientific">Streptomyces phage Shawty</name>
    <dbReference type="NCBI Taxonomy" id="2510521"/>
    <lineage>
        <taxon>Viruses</taxon>
        <taxon>Duplodnaviria</taxon>
        <taxon>Heunggongvirae</taxon>
        <taxon>Uroviricota</taxon>
        <taxon>Caudoviricetes</taxon>
        <taxon>Colingsworthviridae</taxon>
        <taxon>Lomovskayavirus</taxon>
        <taxon>Lomovskayavirus shawty</taxon>
    </lineage>
</organism>
<gene>
    <name evidence="1" type="primary">52</name>
    <name evidence="1" type="ORF">SEA_SHAWTY_52</name>
</gene>
<dbReference type="EMBL" id="MK433266">
    <property type="protein sequence ID" value="QAY26975.1"/>
    <property type="molecule type" value="Genomic_DNA"/>
</dbReference>
<protein>
    <submittedName>
        <fullName evidence="1">Uncharacterized protein</fullName>
    </submittedName>
</protein>
<name>A0A411CYV4_9CAUD</name>
<proteinExistence type="predicted"/>
<accession>A0A411CYV4</accession>
<evidence type="ECO:0000313" key="1">
    <source>
        <dbReference type="EMBL" id="QAY26975.1"/>
    </source>
</evidence>
<evidence type="ECO:0000313" key="2">
    <source>
        <dbReference type="Proteomes" id="UP000289228"/>
    </source>
</evidence>
<dbReference type="Proteomes" id="UP000289228">
    <property type="component" value="Segment"/>
</dbReference>
<sequence>MRITWVIEDHGSDEATAETADGAAEALAAGVRQAYRDYDTATVAHVMLNVVAPLRMQLVTDGRFEVERGRTWEARIGGIFVTLSPN</sequence>
<reference evidence="1 2" key="1">
    <citation type="submission" date="2019-01" db="EMBL/GenBank/DDBJ databases">
        <authorList>
            <person name="Sharon T."/>
            <person name="Marcella E.L."/>
            <person name="Lynley F.A."/>
            <person name="Shelly T."/>
            <person name="Kanika K."/>
            <person name="Kit P."/>
            <person name="Joe P."/>
            <person name="Garlena R.A."/>
            <person name="Russell D.A."/>
            <person name="Pope W.H."/>
            <person name="Jacobs-Sera D."/>
            <person name="Hatfull G.F."/>
        </authorList>
    </citation>
    <scope>NUCLEOTIDE SEQUENCE [LARGE SCALE GENOMIC DNA]</scope>
</reference>
<keyword evidence="2" id="KW-1185">Reference proteome</keyword>